<feature type="compositionally biased region" description="Low complexity" evidence="1">
    <location>
        <begin position="268"/>
        <end position="280"/>
    </location>
</feature>
<dbReference type="AlphaFoldDB" id="A0A9P4WBY6"/>
<keyword evidence="2" id="KW-1133">Transmembrane helix</keyword>
<evidence type="ECO:0000256" key="2">
    <source>
        <dbReference type="SAM" id="Phobius"/>
    </source>
</evidence>
<evidence type="ECO:0000313" key="4">
    <source>
        <dbReference type="EMBL" id="KAF3002366.1"/>
    </source>
</evidence>
<dbReference type="SUPFAM" id="SSF54768">
    <property type="entry name" value="dsRNA-binding domain-like"/>
    <property type="match status" value="1"/>
</dbReference>
<keyword evidence="5" id="KW-1185">Reference proteome</keyword>
<dbReference type="EMBL" id="SWKU01000011">
    <property type="protein sequence ID" value="KAF3002366.1"/>
    <property type="molecule type" value="Genomic_DNA"/>
</dbReference>
<accession>A0A9P4WBY6</accession>
<evidence type="ECO:0000259" key="3">
    <source>
        <dbReference type="SMART" id="SM00358"/>
    </source>
</evidence>
<feature type="transmembrane region" description="Helical" evidence="2">
    <location>
        <begin position="423"/>
        <end position="444"/>
    </location>
</feature>
<dbReference type="InterPro" id="IPR014720">
    <property type="entry name" value="dsRBD_dom"/>
</dbReference>
<sequence length="455" mass="49305">MSTIPKAEDTNMEVDSPTAGIMSLDDFLATHQAEHDELMKARQELKSPPVKKPKADNESSTPQPIALGARSSKHIMQLHQKCQALQIPNPSFSFSPFDTLDSGQKWVVAVSFPGLDNAPELQDLTEPSHFNSKQESKEAVSKSAIAILDRLVEEGRIIAAKKAPGQPSQTPPKEKEEPGENFVGQLLEFQNATSFPAPSYEEFQVGTRFACLVSLEGHATPFSTLDALFSSKKAARQHAAGCAVAHLKEAGRWPESVSGSGIKKRKATSTPPLGSASAPAGSSAAAQVQALAHSLGFESPEYRFQTDGGAAAAPDLHTVSCFFRNGGRHAGPIGEVRNVFGRKKAREECARLVLGYLEEVRRERLKVAEGLIRNGGVAEVKVEEDESDVFEDALESLNIILLKCTMAVIVMLWIKRLFYRADVVVFTGDAVIELLLLWLLLLGADYVLKTSGMEG</sequence>
<dbReference type="Proteomes" id="UP000801428">
    <property type="component" value="Unassembled WGS sequence"/>
</dbReference>
<evidence type="ECO:0000256" key="1">
    <source>
        <dbReference type="SAM" id="MobiDB-lite"/>
    </source>
</evidence>
<feature type="domain" description="DRBM" evidence="3">
    <location>
        <begin position="284"/>
        <end position="358"/>
    </location>
</feature>
<dbReference type="Gene3D" id="3.30.160.20">
    <property type="match status" value="1"/>
</dbReference>
<feature type="region of interest" description="Disordered" evidence="1">
    <location>
        <begin position="43"/>
        <end position="65"/>
    </location>
</feature>
<reference evidence="4" key="1">
    <citation type="submission" date="2019-04" db="EMBL/GenBank/DDBJ databases">
        <title>Sequencing of skin fungus with MAO and IRED activity.</title>
        <authorList>
            <person name="Marsaioli A.J."/>
            <person name="Bonatto J.M.C."/>
            <person name="Reis Junior O."/>
        </authorList>
    </citation>
    <scope>NUCLEOTIDE SEQUENCE</scope>
    <source>
        <strain evidence="4">30M1</strain>
    </source>
</reference>
<evidence type="ECO:0000313" key="5">
    <source>
        <dbReference type="Proteomes" id="UP000801428"/>
    </source>
</evidence>
<keyword evidence="2" id="KW-0472">Membrane</keyword>
<gene>
    <name evidence="4" type="ORF">E8E13_000255</name>
</gene>
<proteinExistence type="predicted"/>
<feature type="domain" description="DRBM" evidence="3">
    <location>
        <begin position="182"/>
        <end position="248"/>
    </location>
</feature>
<name>A0A9P4WBY6_CURKU</name>
<protein>
    <recommendedName>
        <fullName evidence="3">DRBM domain-containing protein</fullName>
    </recommendedName>
</protein>
<feature type="region of interest" description="Disordered" evidence="1">
    <location>
        <begin position="254"/>
        <end position="280"/>
    </location>
</feature>
<comment type="caution">
    <text evidence="4">The sequence shown here is derived from an EMBL/GenBank/DDBJ whole genome shotgun (WGS) entry which is preliminary data.</text>
</comment>
<keyword evidence="2" id="KW-0812">Transmembrane</keyword>
<feature type="domain" description="DRBM" evidence="3">
    <location>
        <begin position="74"/>
        <end position="149"/>
    </location>
</feature>
<dbReference type="OrthoDB" id="5222339at2759"/>
<organism evidence="4 5">
    <name type="scientific">Curvularia kusanoi</name>
    <name type="common">Cochliobolus kusanoi</name>
    <dbReference type="NCBI Taxonomy" id="90978"/>
    <lineage>
        <taxon>Eukaryota</taxon>
        <taxon>Fungi</taxon>
        <taxon>Dikarya</taxon>
        <taxon>Ascomycota</taxon>
        <taxon>Pezizomycotina</taxon>
        <taxon>Dothideomycetes</taxon>
        <taxon>Pleosporomycetidae</taxon>
        <taxon>Pleosporales</taxon>
        <taxon>Pleosporineae</taxon>
        <taxon>Pleosporaceae</taxon>
        <taxon>Curvularia</taxon>
    </lineage>
</organism>
<dbReference type="SMART" id="SM00358">
    <property type="entry name" value="DSRM"/>
    <property type="match status" value="3"/>
</dbReference>